<keyword evidence="1" id="KW-0614">Plasmid</keyword>
<evidence type="ECO:0000313" key="2">
    <source>
        <dbReference type="Proteomes" id="UP001060325"/>
    </source>
</evidence>
<sequence>MISILGTFLHFSCDPIACFAPVAPQARPVPVGDFRTSLFRGVGVALPSEVFDSPLQVGRFVAFVPSILTGGTEREENVKSMIVGASVELLANEKGVQRKVESKQLSMMNYKIKCNTQK</sequence>
<evidence type="ECO:0000313" key="1">
    <source>
        <dbReference type="EMBL" id="UTT44527.1"/>
    </source>
</evidence>
<reference evidence="1" key="1">
    <citation type="submission" date="2022-07" db="EMBL/GenBank/DDBJ databases">
        <title>Complete genome of CX2.</title>
        <authorList>
            <person name="Cao G."/>
        </authorList>
    </citation>
    <scope>NUCLEOTIDE SEQUENCE</scope>
    <source>
        <strain evidence="1">CX2</strain>
        <plasmid evidence="1">pCXA</plasmid>
    </source>
</reference>
<accession>A0ABY5FSC8</accession>
<geneLocation type="plasmid" evidence="1 2">
    <name>pCXA</name>
</geneLocation>
<dbReference type="RefSeq" id="WP_255178740.1">
    <property type="nucleotide sequence ID" value="NZ_CP101463.1"/>
</dbReference>
<name>A0ABY5FSC8_9BACL</name>
<proteinExistence type="predicted"/>
<dbReference type="EMBL" id="CP101463">
    <property type="protein sequence ID" value="UTT44527.1"/>
    <property type="molecule type" value="Genomic_DNA"/>
</dbReference>
<protein>
    <submittedName>
        <fullName evidence="1">Uncharacterized protein</fullName>
    </submittedName>
</protein>
<dbReference type="Proteomes" id="UP001060325">
    <property type="component" value="Plasmid pCXA"/>
</dbReference>
<organism evidence="1 2">
    <name type="scientific">Exiguobacterium aurantiacum</name>
    <dbReference type="NCBI Taxonomy" id="33987"/>
    <lineage>
        <taxon>Bacteria</taxon>
        <taxon>Bacillati</taxon>
        <taxon>Bacillota</taxon>
        <taxon>Bacilli</taxon>
        <taxon>Bacillales</taxon>
        <taxon>Bacillales Family XII. Incertae Sedis</taxon>
        <taxon>Exiguobacterium</taxon>
    </lineage>
</organism>
<gene>
    <name evidence="1" type="ORF">NMQ00_16110</name>
</gene>
<keyword evidence="2" id="KW-1185">Reference proteome</keyword>